<reference evidence="4" key="2">
    <citation type="submission" date="2015-03" db="UniProtKB">
        <authorList>
            <consortium name="EnsemblPlants"/>
        </authorList>
    </citation>
    <scope>IDENTIFICATION</scope>
</reference>
<keyword evidence="2" id="KW-0804">Transcription</keyword>
<dbReference type="eggNOG" id="KOG1597">
    <property type="taxonomic scope" value="Eukaryota"/>
</dbReference>
<organism evidence="4 5">
    <name type="scientific">Brassica oleracea var. oleracea</name>
    <dbReference type="NCBI Taxonomy" id="109376"/>
    <lineage>
        <taxon>Eukaryota</taxon>
        <taxon>Viridiplantae</taxon>
        <taxon>Streptophyta</taxon>
        <taxon>Embryophyta</taxon>
        <taxon>Tracheophyta</taxon>
        <taxon>Spermatophyta</taxon>
        <taxon>Magnoliopsida</taxon>
        <taxon>eudicotyledons</taxon>
        <taxon>Gunneridae</taxon>
        <taxon>Pentapetalae</taxon>
        <taxon>rosids</taxon>
        <taxon>malvids</taxon>
        <taxon>Brassicales</taxon>
        <taxon>Brassicaceae</taxon>
        <taxon>Brassiceae</taxon>
        <taxon>Brassica</taxon>
    </lineage>
</organism>
<dbReference type="GO" id="GO:0070897">
    <property type="term" value="P:transcription preinitiation complex assembly"/>
    <property type="evidence" value="ECO:0007669"/>
    <property type="project" value="InterPro"/>
</dbReference>
<dbReference type="PRINTS" id="PR00685">
    <property type="entry name" value="TIFACTORIIB"/>
</dbReference>
<evidence type="ECO:0000313" key="4">
    <source>
        <dbReference type="EnsemblPlants" id="Bo4g111240.1"/>
    </source>
</evidence>
<dbReference type="InterPro" id="IPR036915">
    <property type="entry name" value="Cyclin-like_sf"/>
</dbReference>
<evidence type="ECO:0000256" key="1">
    <source>
        <dbReference type="ARBA" id="ARBA00023015"/>
    </source>
</evidence>
<feature type="domain" description="Transcription factor TFIIB cyclin-like" evidence="3">
    <location>
        <begin position="351"/>
        <end position="435"/>
    </location>
</feature>
<dbReference type="HOGENOM" id="CLU_599024_0_0_1"/>
<dbReference type="STRING" id="109376.A0A0D3BXA8"/>
<dbReference type="Proteomes" id="UP000032141">
    <property type="component" value="Chromosome C4"/>
</dbReference>
<keyword evidence="5" id="KW-1185">Reference proteome</keyword>
<dbReference type="GO" id="GO:0017025">
    <property type="term" value="F:TBP-class protein binding"/>
    <property type="evidence" value="ECO:0007669"/>
    <property type="project" value="InterPro"/>
</dbReference>
<proteinExistence type="predicted"/>
<dbReference type="GO" id="GO:0005634">
    <property type="term" value="C:nucleus"/>
    <property type="evidence" value="ECO:0007669"/>
    <property type="project" value="TreeGrafter"/>
</dbReference>
<accession>A0A0D3BXA8</accession>
<evidence type="ECO:0000313" key="5">
    <source>
        <dbReference type="Proteomes" id="UP000032141"/>
    </source>
</evidence>
<dbReference type="AlphaFoldDB" id="A0A0D3BXA8"/>
<dbReference type="EnsemblPlants" id="Bo4g111240.1">
    <property type="protein sequence ID" value="Bo4g111240.1"/>
    <property type="gene ID" value="Bo4g111240"/>
</dbReference>
<sequence length="457" mass="50479">MKRCNIKRNTFKCLVLREFINLIRSASSYNLYVCATLTTEKNNASSSDDDNLKNLGFDHLAVATTQQSNASSDDATIIASMSDRLNLLATVKNQDTDISEQIKGQINIPNIRFAASIYIACRQNGMTLSIKEISYVADGAEESKITNAVRSVVKKLGLPPQLMHIRAAEFAKRYSTNLQMDSQAVKAAEEAVERCTDHVNRVFKMWGFDDCCSRYQTSDGFVYNHVAKNPSSSSDDNLQKLGFDLDVSTTQQSNASSDDATVIASMSDRLSLRATVKNQATEISEQIKGQINILNVRFAASIYIACRQNGMALSIKDISSVADGAKQSKITSAVRSVVDKLGLPPQLIHIRAAEFAKRYSIDLQMNRQAIKAAEEAAERCTDHVNRSRPPSSIAAAVVYIIAQLSYEKKLLKDIKEATGVHVVNTIKGTYKDLYPHLPKIIPTWFANANDLKKLHSP</sequence>
<reference evidence="4 5" key="1">
    <citation type="journal article" date="2014" name="Genome Biol.">
        <title>Transcriptome and methylome profiling reveals relics of genome dominance in the mesopolyploid Brassica oleracea.</title>
        <authorList>
            <person name="Parkin I.A."/>
            <person name="Koh C."/>
            <person name="Tang H."/>
            <person name="Robinson S.J."/>
            <person name="Kagale S."/>
            <person name="Clarke W.E."/>
            <person name="Town C.D."/>
            <person name="Nixon J."/>
            <person name="Krishnakumar V."/>
            <person name="Bidwell S.L."/>
            <person name="Denoeud F."/>
            <person name="Belcram H."/>
            <person name="Links M.G."/>
            <person name="Just J."/>
            <person name="Clarke C."/>
            <person name="Bender T."/>
            <person name="Huebert T."/>
            <person name="Mason A.S."/>
            <person name="Pires J.C."/>
            <person name="Barker G."/>
            <person name="Moore J."/>
            <person name="Walley P.G."/>
            <person name="Manoli S."/>
            <person name="Batley J."/>
            <person name="Edwards D."/>
            <person name="Nelson M.N."/>
            <person name="Wang X."/>
            <person name="Paterson A.H."/>
            <person name="King G."/>
            <person name="Bancroft I."/>
            <person name="Chalhoub B."/>
            <person name="Sharpe A.G."/>
        </authorList>
    </citation>
    <scope>NUCLEOTIDE SEQUENCE</scope>
    <source>
        <strain evidence="4 5">cv. TO1000</strain>
    </source>
</reference>
<dbReference type="Pfam" id="PF00382">
    <property type="entry name" value="TFIIB"/>
    <property type="match status" value="2"/>
</dbReference>
<evidence type="ECO:0000259" key="3">
    <source>
        <dbReference type="Pfam" id="PF00382"/>
    </source>
</evidence>
<dbReference type="GO" id="GO:0097550">
    <property type="term" value="C:transcription preinitiation complex"/>
    <property type="evidence" value="ECO:0007669"/>
    <property type="project" value="TreeGrafter"/>
</dbReference>
<dbReference type="Gene3D" id="1.10.472.10">
    <property type="entry name" value="Cyclin-like"/>
    <property type="match status" value="3"/>
</dbReference>
<dbReference type="PANTHER" id="PTHR11618:SF79">
    <property type="entry name" value="CYCLIN FAMILY PROTEIN"/>
    <property type="match status" value="1"/>
</dbReference>
<dbReference type="InterPro" id="IPR013150">
    <property type="entry name" value="TFIIB_cyclin"/>
</dbReference>
<dbReference type="PANTHER" id="PTHR11618">
    <property type="entry name" value="TRANSCRIPTION INITIATION FACTOR IIB-RELATED"/>
    <property type="match status" value="1"/>
</dbReference>
<feature type="domain" description="Transcription factor TFIIB cyclin-like" evidence="3">
    <location>
        <begin position="258"/>
        <end position="322"/>
    </location>
</feature>
<protein>
    <recommendedName>
        <fullName evidence="3">Transcription factor TFIIB cyclin-like domain-containing protein</fullName>
    </recommendedName>
</protein>
<dbReference type="SUPFAM" id="SSF47954">
    <property type="entry name" value="Cyclin-like"/>
    <property type="match status" value="3"/>
</dbReference>
<name>A0A0D3BXA8_BRAOL</name>
<dbReference type="Gramene" id="Bo4g111240.1">
    <property type="protein sequence ID" value="Bo4g111240.1"/>
    <property type="gene ID" value="Bo4g111240"/>
</dbReference>
<evidence type="ECO:0000256" key="2">
    <source>
        <dbReference type="ARBA" id="ARBA00023163"/>
    </source>
</evidence>
<keyword evidence="1" id="KW-0805">Transcription regulation</keyword>
<dbReference type="InterPro" id="IPR000812">
    <property type="entry name" value="TFIIB"/>
</dbReference>